<feature type="region of interest" description="Disordered" evidence="1">
    <location>
        <begin position="45"/>
        <end position="73"/>
    </location>
</feature>
<evidence type="ECO:0000313" key="3">
    <source>
        <dbReference type="EMBL" id="SHL82765.1"/>
    </source>
</evidence>
<organism evidence="3 4">
    <name type="scientific">Bradyrhizobium lablabi</name>
    <dbReference type="NCBI Taxonomy" id="722472"/>
    <lineage>
        <taxon>Bacteria</taxon>
        <taxon>Pseudomonadati</taxon>
        <taxon>Pseudomonadota</taxon>
        <taxon>Alphaproteobacteria</taxon>
        <taxon>Hyphomicrobiales</taxon>
        <taxon>Nitrobacteraceae</taxon>
        <taxon>Bradyrhizobium</taxon>
    </lineage>
</organism>
<dbReference type="PROSITE" id="PS51257">
    <property type="entry name" value="PROKAR_LIPOPROTEIN"/>
    <property type="match status" value="1"/>
</dbReference>
<name>A0A1M7DTE5_9BRAD</name>
<feature type="signal peptide" evidence="2">
    <location>
        <begin position="1"/>
        <end position="24"/>
    </location>
</feature>
<sequence length="73" mass="8282">MNTSYKLITLCVTFTLIGSACAFARPTPYFQNDYRWHEKSTVERHVPTARASGRTGYARSPDKDGWPANMLLN</sequence>
<gene>
    <name evidence="3" type="ORF">SAMN05444159_6925</name>
</gene>
<evidence type="ECO:0000313" key="4">
    <source>
        <dbReference type="Proteomes" id="UP000189935"/>
    </source>
</evidence>
<keyword evidence="2" id="KW-0732">Signal</keyword>
<accession>A0A1M7DTE5</accession>
<evidence type="ECO:0008006" key="5">
    <source>
        <dbReference type="Google" id="ProtNLM"/>
    </source>
</evidence>
<evidence type="ECO:0000256" key="2">
    <source>
        <dbReference type="SAM" id="SignalP"/>
    </source>
</evidence>
<reference evidence="3 4" key="1">
    <citation type="submission" date="2016-11" db="EMBL/GenBank/DDBJ databases">
        <authorList>
            <person name="Jaros S."/>
            <person name="Januszkiewicz K."/>
            <person name="Wedrychowicz H."/>
        </authorList>
    </citation>
    <scope>NUCLEOTIDE SEQUENCE [LARGE SCALE GENOMIC DNA]</scope>
    <source>
        <strain evidence="3 4">GAS499</strain>
    </source>
</reference>
<evidence type="ECO:0000256" key="1">
    <source>
        <dbReference type="SAM" id="MobiDB-lite"/>
    </source>
</evidence>
<dbReference type="Proteomes" id="UP000189935">
    <property type="component" value="Chromosome I"/>
</dbReference>
<feature type="chain" id="PRO_5009925136" description="Lipoprotein" evidence="2">
    <location>
        <begin position="25"/>
        <end position="73"/>
    </location>
</feature>
<protein>
    <recommendedName>
        <fullName evidence="5">Lipoprotein</fullName>
    </recommendedName>
</protein>
<proteinExistence type="predicted"/>
<dbReference type="RefSeq" id="WP_154071591.1">
    <property type="nucleotide sequence ID" value="NZ_LT670844.1"/>
</dbReference>
<dbReference type="AlphaFoldDB" id="A0A1M7DTE5"/>
<dbReference type="EMBL" id="LT670844">
    <property type="protein sequence ID" value="SHL82765.1"/>
    <property type="molecule type" value="Genomic_DNA"/>
</dbReference>